<dbReference type="InterPro" id="IPR010090">
    <property type="entry name" value="Phage_tape_meas"/>
</dbReference>
<dbReference type="NCBIfam" id="TIGR01760">
    <property type="entry name" value="tape_meas_TP901"/>
    <property type="match status" value="1"/>
</dbReference>
<name>X0V9N4_9ZZZZ</name>
<dbReference type="Pfam" id="PF10145">
    <property type="entry name" value="PhageMin_Tail"/>
    <property type="match status" value="1"/>
</dbReference>
<evidence type="ECO:0000313" key="3">
    <source>
        <dbReference type="EMBL" id="GAG14859.1"/>
    </source>
</evidence>
<dbReference type="PANTHER" id="PTHR37813:SF1">
    <property type="entry name" value="FELS-2 PROPHAGE PROTEIN"/>
    <property type="match status" value="1"/>
</dbReference>
<accession>X0V9N4</accession>
<feature type="non-terminal residue" evidence="3">
    <location>
        <position position="256"/>
    </location>
</feature>
<dbReference type="EMBL" id="BARS01037685">
    <property type="protein sequence ID" value="GAG14859.1"/>
    <property type="molecule type" value="Genomic_DNA"/>
</dbReference>
<protein>
    <recommendedName>
        <fullName evidence="2">Phage tail tape measure protein domain-containing protein</fullName>
    </recommendedName>
</protein>
<organism evidence="3">
    <name type="scientific">marine sediment metagenome</name>
    <dbReference type="NCBI Taxonomy" id="412755"/>
    <lineage>
        <taxon>unclassified sequences</taxon>
        <taxon>metagenomes</taxon>
        <taxon>ecological metagenomes</taxon>
    </lineage>
</organism>
<feature type="non-terminal residue" evidence="3">
    <location>
        <position position="1"/>
    </location>
</feature>
<proteinExistence type="predicted"/>
<evidence type="ECO:0000259" key="2">
    <source>
        <dbReference type="Pfam" id="PF10145"/>
    </source>
</evidence>
<comment type="caution">
    <text evidence="3">The sequence shown here is derived from an EMBL/GenBank/DDBJ whole genome shotgun (WGS) entry which is preliminary data.</text>
</comment>
<evidence type="ECO:0000256" key="1">
    <source>
        <dbReference type="ARBA" id="ARBA00022612"/>
    </source>
</evidence>
<gene>
    <name evidence="3" type="ORF">S01H1_57752</name>
</gene>
<sequence length="256" mass="26764">EIAEVANVVSNTLKGMRLETSEAARVSDVLALASARTNSTIGSLGESMKNAAATAATLGIPLEDVVASVALLQDVGLDASVAGSAFNVMLTKMAAPSGKITKIMRRLNLSFKDANGNMKSLPDVISEISTATKAMGGNFDQVAFLAELVGLRGQKAASNLAQLFESGKLKTLTAELRDATGVADQMAKIRMDTVQGSMLLLGSAVDAVQTKIFGLNEGPLNDLIKNMTKWVGANEDLIATKVGEFIEDVITNVVSF</sequence>
<dbReference type="AlphaFoldDB" id="X0V9N4"/>
<feature type="domain" description="Phage tail tape measure protein" evidence="2">
    <location>
        <begin position="2"/>
        <end position="150"/>
    </location>
</feature>
<reference evidence="3" key="1">
    <citation type="journal article" date="2014" name="Front. Microbiol.">
        <title>High frequency of phylogenetically diverse reductive dehalogenase-homologous genes in deep subseafloor sedimentary metagenomes.</title>
        <authorList>
            <person name="Kawai M."/>
            <person name="Futagami T."/>
            <person name="Toyoda A."/>
            <person name="Takaki Y."/>
            <person name="Nishi S."/>
            <person name="Hori S."/>
            <person name="Arai W."/>
            <person name="Tsubouchi T."/>
            <person name="Morono Y."/>
            <person name="Uchiyama I."/>
            <person name="Ito T."/>
            <person name="Fujiyama A."/>
            <person name="Inagaki F."/>
            <person name="Takami H."/>
        </authorList>
    </citation>
    <scope>NUCLEOTIDE SEQUENCE</scope>
    <source>
        <strain evidence="3">Expedition CK06-06</strain>
    </source>
</reference>
<keyword evidence="1" id="KW-1188">Viral release from host cell</keyword>
<dbReference type="PANTHER" id="PTHR37813">
    <property type="entry name" value="FELS-2 PROPHAGE PROTEIN"/>
    <property type="match status" value="1"/>
</dbReference>